<feature type="signal peptide" evidence="5">
    <location>
        <begin position="1"/>
        <end position="24"/>
    </location>
</feature>
<evidence type="ECO:0000256" key="4">
    <source>
        <dbReference type="ARBA" id="ARBA00022729"/>
    </source>
</evidence>
<dbReference type="InterPro" id="IPR000914">
    <property type="entry name" value="SBP_5_dom"/>
</dbReference>
<sequence length="527" mass="57705">MIKLHKWLAGTASAMLLMGGIASAEDLTIGLSSEPSAIDPHYHNLGPNNMIAYHMFDRLIHQNEKQQLQPGLATSWKPINATTWELKLREGVVFHDGNPFNADDVVFSFERAPNVPNSPSSFATYTKGKTVKKIDDYTVHITTEKPYPLVPNDISTVSIISVEAGTDATTEMYNSGKATVGSGPYKYAEYVPGDRIVLEANPDYWGVKPKWDKVTFKPIKSGPSRVAALLAGDVDLINGVPTTDIEVLSSNDKVSLWQGPSNRVIYLHLDHDRDDSPFVKAMGGGAIKNPLKDQRVREAISKAISRDLIVERVMEGVAVKAGQLLPDGFFGVSENLKPVEYDAKGAKELLAAAGVGDGFELRIHGPNDRYINDAKIVEAIAQMLNRVGIKTDVETMPRSVYFKRASRGGPNNTPEFSMVLVGWGAGSGEASSPLRSLIHTYDKSQGFGSSNRGRYSNAEVDAMIEEALATVDDEKRQDLLAKATEIAINDQAIIPLHYQVNTWATRKGLEYLPRTDEYTLSWGVSAE</sequence>
<dbReference type="Gene3D" id="3.90.76.10">
    <property type="entry name" value="Dipeptide-binding Protein, Domain 1"/>
    <property type="match status" value="1"/>
</dbReference>
<dbReference type="EMBL" id="FOSK01000001">
    <property type="protein sequence ID" value="SFJ95616.1"/>
    <property type="molecule type" value="Genomic_DNA"/>
</dbReference>
<dbReference type="InterPro" id="IPR039424">
    <property type="entry name" value="SBP_5"/>
</dbReference>
<dbReference type="Pfam" id="PF00496">
    <property type="entry name" value="SBP_bac_5"/>
    <property type="match status" value="1"/>
</dbReference>
<evidence type="ECO:0000256" key="1">
    <source>
        <dbReference type="ARBA" id="ARBA00004418"/>
    </source>
</evidence>
<dbReference type="Gene3D" id="3.40.190.10">
    <property type="entry name" value="Periplasmic binding protein-like II"/>
    <property type="match status" value="1"/>
</dbReference>
<dbReference type="PANTHER" id="PTHR30290:SF9">
    <property type="entry name" value="OLIGOPEPTIDE-BINDING PROTEIN APPA"/>
    <property type="match status" value="1"/>
</dbReference>
<keyword evidence="8" id="KW-1185">Reference proteome</keyword>
<dbReference type="PIRSF" id="PIRSF002741">
    <property type="entry name" value="MppA"/>
    <property type="match status" value="1"/>
</dbReference>
<evidence type="ECO:0000256" key="2">
    <source>
        <dbReference type="ARBA" id="ARBA00005695"/>
    </source>
</evidence>
<dbReference type="InterPro" id="IPR030678">
    <property type="entry name" value="Peptide/Ni-bd"/>
</dbReference>
<evidence type="ECO:0000256" key="3">
    <source>
        <dbReference type="ARBA" id="ARBA00022448"/>
    </source>
</evidence>
<accession>A0A1I3VMS1</accession>
<name>A0A1I3VMS1_9HYPH</name>
<keyword evidence="3" id="KW-0813">Transport</keyword>
<evidence type="ECO:0000259" key="6">
    <source>
        <dbReference type="Pfam" id="PF00496"/>
    </source>
</evidence>
<gene>
    <name evidence="7" type="ORF">SAMN04488518_101440</name>
</gene>
<dbReference type="Proteomes" id="UP000199598">
    <property type="component" value="Unassembled WGS sequence"/>
</dbReference>
<comment type="caution">
    <text evidence="7">The sequence shown here is derived from an EMBL/GenBank/DDBJ whole genome shotgun (WGS) entry which is preliminary data.</text>
</comment>
<dbReference type="CDD" id="cd08498">
    <property type="entry name" value="PBP2_NikA_DppA_OppA_like_2"/>
    <property type="match status" value="1"/>
</dbReference>
<evidence type="ECO:0000256" key="5">
    <source>
        <dbReference type="SAM" id="SignalP"/>
    </source>
</evidence>
<organism evidence="7 8">
    <name type="scientific">Pseudovibrio ascidiaceicola</name>
    <dbReference type="NCBI Taxonomy" id="285279"/>
    <lineage>
        <taxon>Bacteria</taxon>
        <taxon>Pseudomonadati</taxon>
        <taxon>Pseudomonadota</taxon>
        <taxon>Alphaproteobacteria</taxon>
        <taxon>Hyphomicrobiales</taxon>
        <taxon>Stappiaceae</taxon>
        <taxon>Pseudovibrio</taxon>
    </lineage>
</organism>
<dbReference type="RefSeq" id="WP_093516396.1">
    <property type="nucleotide sequence ID" value="NZ_FOSK01000001.1"/>
</dbReference>
<proteinExistence type="inferred from homology"/>
<dbReference type="Gene3D" id="3.10.105.10">
    <property type="entry name" value="Dipeptide-binding Protein, Domain 3"/>
    <property type="match status" value="1"/>
</dbReference>
<comment type="similarity">
    <text evidence="2">Belongs to the bacterial solute-binding protein 5 family.</text>
</comment>
<evidence type="ECO:0000313" key="8">
    <source>
        <dbReference type="Proteomes" id="UP000199598"/>
    </source>
</evidence>
<evidence type="ECO:0000313" key="7">
    <source>
        <dbReference type="EMBL" id="SFJ95616.1"/>
    </source>
</evidence>
<keyword evidence="4 5" id="KW-0732">Signal</keyword>
<feature type="chain" id="PRO_5046646221" evidence="5">
    <location>
        <begin position="25"/>
        <end position="527"/>
    </location>
</feature>
<dbReference type="PANTHER" id="PTHR30290">
    <property type="entry name" value="PERIPLASMIC BINDING COMPONENT OF ABC TRANSPORTER"/>
    <property type="match status" value="1"/>
</dbReference>
<protein>
    <submittedName>
        <fullName evidence="7">Peptide/nickel transport system substrate-binding protein</fullName>
    </submittedName>
</protein>
<dbReference type="SUPFAM" id="SSF53850">
    <property type="entry name" value="Periplasmic binding protein-like II"/>
    <property type="match status" value="1"/>
</dbReference>
<feature type="domain" description="Solute-binding protein family 5" evidence="6">
    <location>
        <begin position="68"/>
        <end position="443"/>
    </location>
</feature>
<comment type="subcellular location">
    <subcellularLocation>
        <location evidence="1">Periplasm</location>
    </subcellularLocation>
</comment>
<reference evidence="7 8" key="1">
    <citation type="submission" date="2016-10" db="EMBL/GenBank/DDBJ databases">
        <authorList>
            <person name="Varghese N."/>
            <person name="Submissions S."/>
        </authorList>
    </citation>
    <scope>NUCLEOTIDE SEQUENCE [LARGE SCALE GENOMIC DNA]</scope>
    <source>
        <strain evidence="7 8">DSM 16392</strain>
    </source>
</reference>